<dbReference type="InterPro" id="IPR009057">
    <property type="entry name" value="Homeodomain-like_sf"/>
</dbReference>
<evidence type="ECO:0000313" key="6">
    <source>
        <dbReference type="EMBL" id="AHC16357.1"/>
    </source>
</evidence>
<gene>
    <name evidence="6" type="ORF">L21SP2_3013</name>
</gene>
<evidence type="ECO:0000256" key="2">
    <source>
        <dbReference type="ARBA" id="ARBA00023125"/>
    </source>
</evidence>
<sequence>MSEKNSYHHGNLRESLISIALEELEKTGLDELSLRALADRLGVSKTAPYRHFATKRELLASLAAEGYELFANMLEEREEEVLALEGNDRVRRMYELYGEFARTRPELYRLMFSRLGNSLHSERCRTNAERAFASLIRMSVSLLRPPDQDPRPAALSLFASMHGWATLLMDDLIPPDTGVDWSNWQNFVQTLNINTTKSS</sequence>
<evidence type="ECO:0000259" key="5">
    <source>
        <dbReference type="PROSITE" id="PS50977"/>
    </source>
</evidence>
<keyword evidence="1" id="KW-0805">Transcription regulation</keyword>
<feature type="domain" description="HTH tetR-type" evidence="5">
    <location>
        <begin position="10"/>
        <end position="70"/>
    </location>
</feature>
<dbReference type="HOGENOM" id="CLU_069356_40_0_12"/>
<evidence type="ECO:0000256" key="4">
    <source>
        <dbReference type="PROSITE-ProRule" id="PRU00335"/>
    </source>
</evidence>
<dbReference type="InterPro" id="IPR036271">
    <property type="entry name" value="Tet_transcr_reg_TetR-rel_C_sf"/>
</dbReference>
<dbReference type="PANTHER" id="PTHR30055:SF220">
    <property type="entry name" value="TETR-FAMILY REGULATORY PROTEIN"/>
    <property type="match status" value="1"/>
</dbReference>
<dbReference type="Pfam" id="PF13305">
    <property type="entry name" value="TetR_C_33"/>
    <property type="match status" value="1"/>
</dbReference>
<dbReference type="Proteomes" id="UP000018680">
    <property type="component" value="Chromosome"/>
</dbReference>
<name>V5WKK3_9SPIO</name>
<evidence type="ECO:0000313" key="7">
    <source>
        <dbReference type="Proteomes" id="UP000018680"/>
    </source>
</evidence>
<keyword evidence="3" id="KW-0804">Transcription</keyword>
<evidence type="ECO:0000256" key="1">
    <source>
        <dbReference type="ARBA" id="ARBA00023015"/>
    </source>
</evidence>
<dbReference type="InterPro" id="IPR001647">
    <property type="entry name" value="HTH_TetR"/>
</dbReference>
<dbReference type="PANTHER" id="PTHR30055">
    <property type="entry name" value="HTH-TYPE TRANSCRIPTIONAL REGULATOR RUTR"/>
    <property type="match status" value="1"/>
</dbReference>
<dbReference type="Gene3D" id="1.10.357.10">
    <property type="entry name" value="Tetracycline Repressor, domain 2"/>
    <property type="match status" value="1"/>
</dbReference>
<dbReference type="OrthoDB" id="355942at2"/>
<accession>V5WKK3</accession>
<reference evidence="6 7" key="1">
    <citation type="journal article" date="2015" name="Stand. Genomic Sci.">
        <title>Complete genome sequence and description of Salinispira pacifica gen. nov., sp. nov., a novel spirochaete isolated form a hypersaline microbial mat.</title>
        <authorList>
            <person name="Ben Hania W."/>
            <person name="Joseph M."/>
            <person name="Schumann P."/>
            <person name="Bunk B."/>
            <person name="Fiebig A."/>
            <person name="Sproer C."/>
            <person name="Klenk H.P."/>
            <person name="Fardeau M.L."/>
            <person name="Spring S."/>
        </authorList>
    </citation>
    <scope>NUCLEOTIDE SEQUENCE [LARGE SCALE GENOMIC DNA]</scope>
    <source>
        <strain evidence="6 7">L21-RPul-D2</strain>
    </source>
</reference>
<dbReference type="eggNOG" id="COG1309">
    <property type="taxonomic scope" value="Bacteria"/>
</dbReference>
<dbReference type="KEGG" id="slr:L21SP2_3013"/>
<dbReference type="InterPro" id="IPR025996">
    <property type="entry name" value="MT1864/Rv1816-like_C"/>
</dbReference>
<dbReference type="GO" id="GO:0000976">
    <property type="term" value="F:transcription cis-regulatory region binding"/>
    <property type="evidence" value="ECO:0007669"/>
    <property type="project" value="TreeGrafter"/>
</dbReference>
<dbReference type="GO" id="GO:0003700">
    <property type="term" value="F:DNA-binding transcription factor activity"/>
    <property type="evidence" value="ECO:0007669"/>
    <property type="project" value="TreeGrafter"/>
</dbReference>
<dbReference type="PROSITE" id="PS50977">
    <property type="entry name" value="HTH_TETR_2"/>
    <property type="match status" value="1"/>
</dbReference>
<dbReference type="STRING" id="1307761.L21SP2_3013"/>
<dbReference type="PRINTS" id="PR00455">
    <property type="entry name" value="HTHTETR"/>
</dbReference>
<dbReference type="SUPFAM" id="SSF46689">
    <property type="entry name" value="Homeodomain-like"/>
    <property type="match status" value="1"/>
</dbReference>
<keyword evidence="2 4" id="KW-0238">DNA-binding</keyword>
<evidence type="ECO:0000256" key="3">
    <source>
        <dbReference type="ARBA" id="ARBA00023163"/>
    </source>
</evidence>
<dbReference type="Pfam" id="PF00440">
    <property type="entry name" value="TetR_N"/>
    <property type="match status" value="1"/>
</dbReference>
<proteinExistence type="predicted"/>
<dbReference type="RefSeq" id="WP_024269254.1">
    <property type="nucleotide sequence ID" value="NC_023035.1"/>
</dbReference>
<dbReference type="AlphaFoldDB" id="V5WKK3"/>
<dbReference type="EMBL" id="CP006939">
    <property type="protein sequence ID" value="AHC16357.1"/>
    <property type="molecule type" value="Genomic_DNA"/>
</dbReference>
<dbReference type="InterPro" id="IPR050109">
    <property type="entry name" value="HTH-type_TetR-like_transc_reg"/>
</dbReference>
<dbReference type="SUPFAM" id="SSF48498">
    <property type="entry name" value="Tetracyclin repressor-like, C-terminal domain"/>
    <property type="match status" value="1"/>
</dbReference>
<keyword evidence="7" id="KW-1185">Reference proteome</keyword>
<feature type="DNA-binding region" description="H-T-H motif" evidence="4">
    <location>
        <begin position="33"/>
        <end position="52"/>
    </location>
</feature>
<protein>
    <submittedName>
        <fullName evidence="6">Transcriptional regulator, TetR family</fullName>
    </submittedName>
</protein>
<organism evidence="6 7">
    <name type="scientific">Salinispira pacifica</name>
    <dbReference type="NCBI Taxonomy" id="1307761"/>
    <lineage>
        <taxon>Bacteria</taxon>
        <taxon>Pseudomonadati</taxon>
        <taxon>Spirochaetota</taxon>
        <taxon>Spirochaetia</taxon>
        <taxon>Spirochaetales</taxon>
        <taxon>Spirochaetaceae</taxon>
        <taxon>Salinispira</taxon>
    </lineage>
</organism>